<dbReference type="AlphaFoldDB" id="A0A1S3JBL0"/>
<evidence type="ECO:0000256" key="1">
    <source>
        <dbReference type="SAM" id="MobiDB-lite"/>
    </source>
</evidence>
<dbReference type="KEGG" id="lak:106171851"/>
<keyword evidence="2" id="KW-1185">Reference proteome</keyword>
<proteinExistence type="predicted"/>
<dbReference type="RefSeq" id="XP_013407795.1">
    <property type="nucleotide sequence ID" value="XM_013552341.1"/>
</dbReference>
<protein>
    <submittedName>
        <fullName evidence="3">Uncharacterized protein LOC106171851</fullName>
    </submittedName>
</protein>
<gene>
    <name evidence="3" type="primary">LOC106171851</name>
</gene>
<name>A0A1S3JBL0_LINAN</name>
<reference evidence="3" key="1">
    <citation type="submission" date="2025-08" db="UniProtKB">
        <authorList>
            <consortium name="RefSeq"/>
        </authorList>
    </citation>
    <scope>IDENTIFICATION</scope>
    <source>
        <tissue evidence="3">Gonads</tissue>
    </source>
</reference>
<accession>A0A1S3JBL0</accession>
<feature type="compositionally biased region" description="Polar residues" evidence="1">
    <location>
        <begin position="10"/>
        <end position="22"/>
    </location>
</feature>
<evidence type="ECO:0000313" key="2">
    <source>
        <dbReference type="Proteomes" id="UP000085678"/>
    </source>
</evidence>
<organism evidence="2 3">
    <name type="scientific">Lingula anatina</name>
    <name type="common">Brachiopod</name>
    <name type="synonym">Lingula unguis</name>
    <dbReference type="NCBI Taxonomy" id="7574"/>
    <lineage>
        <taxon>Eukaryota</taxon>
        <taxon>Metazoa</taxon>
        <taxon>Spiralia</taxon>
        <taxon>Lophotrochozoa</taxon>
        <taxon>Brachiopoda</taxon>
        <taxon>Linguliformea</taxon>
        <taxon>Lingulata</taxon>
        <taxon>Lingulida</taxon>
        <taxon>Linguloidea</taxon>
        <taxon>Lingulidae</taxon>
        <taxon>Lingula</taxon>
    </lineage>
</organism>
<dbReference type="GeneID" id="106171851"/>
<evidence type="ECO:0000313" key="3">
    <source>
        <dbReference type="RefSeq" id="XP_013407795.1"/>
    </source>
</evidence>
<feature type="region of interest" description="Disordered" evidence="1">
    <location>
        <begin position="9"/>
        <end position="44"/>
    </location>
</feature>
<sequence length="100" mass="11717">MCELVREFLSSPQIKQDSSSECTKQDESNDQESPLDPSSHHHHHYYHYHNHYNTTYCTHNNINNCQYVQVGNGNIMERVPEYLSEPPSDVEHWDVDNDLG</sequence>
<dbReference type="Proteomes" id="UP000085678">
    <property type="component" value="Unplaced"/>
</dbReference>
<dbReference type="InParanoid" id="A0A1S3JBL0"/>